<feature type="transmembrane region" description="Helical" evidence="2">
    <location>
        <begin position="58"/>
        <end position="87"/>
    </location>
</feature>
<dbReference type="KEGG" id="cni:Calni_1097"/>
<feature type="transmembrane region" description="Helical" evidence="2">
    <location>
        <begin position="190"/>
        <end position="208"/>
    </location>
</feature>
<sequence precursor="true">MSFINIILKFYIIVLIFRSIFTSQELYFNPFGKMVASLTEPIFSNLFKGKSKAVTDKYIPFMIIFIIFLQFLVNVLGNFSFASIILLDTILDNLSFLSVFFIISIILGAGIGIQTYYSIYFYRIGLPWIKFTRKFINIQDNRIVFPAIILMIFIYGVVIVGLNAILNFIYRGDLFLTGALVKFLSGSVNIIDSLLSYLFWLIVIRALISWVSPDPRNPFVQIVYSLTEPILAPFRRIIPPLGFLDLSAFVVLIIIEIIRNLLLRIYI</sequence>
<keyword evidence="2" id="KW-0472">Membrane</keyword>
<dbReference type="AlphaFoldDB" id="E4TI92"/>
<dbReference type="PANTHER" id="PTHR33219">
    <property type="entry name" value="YLMG HOMOLOG PROTEIN 2, CHLOROPLASTIC"/>
    <property type="match status" value="1"/>
</dbReference>
<protein>
    <recommendedName>
        <fullName evidence="5">YggT family protein</fullName>
    </recommendedName>
</protein>
<feature type="transmembrane region" description="Helical" evidence="2">
    <location>
        <begin position="243"/>
        <end position="262"/>
    </location>
</feature>
<comment type="similarity">
    <text evidence="1">Belongs to the YggT family.</text>
</comment>
<dbReference type="GO" id="GO:0016020">
    <property type="term" value="C:membrane"/>
    <property type="evidence" value="ECO:0007669"/>
    <property type="project" value="InterPro"/>
</dbReference>
<reference key="1">
    <citation type="submission" date="2010-11" db="EMBL/GenBank/DDBJ databases">
        <title>The complete genome of chromosome of Calditerrivibrio nitroreducens DSM 19672.</title>
        <authorList>
            <consortium name="US DOE Joint Genome Institute (JGI-PGF)"/>
            <person name="Lucas S."/>
            <person name="Copeland A."/>
            <person name="Lapidus A."/>
            <person name="Bruce D."/>
            <person name="Goodwin L."/>
            <person name="Pitluck S."/>
            <person name="Kyrpides N."/>
            <person name="Mavromatis K."/>
            <person name="Ivanova N."/>
            <person name="Mikhailova N."/>
            <person name="Zeytun A."/>
            <person name="Brettin T."/>
            <person name="Detter J.C."/>
            <person name="Tapia R."/>
            <person name="Han C."/>
            <person name="Land M."/>
            <person name="Hauser L."/>
            <person name="Markowitz V."/>
            <person name="Cheng J.-F."/>
            <person name="Hugenholtz P."/>
            <person name="Woyke T."/>
            <person name="Wu D."/>
            <person name="Spring S."/>
            <person name="Schroeder M."/>
            <person name="Brambilla E."/>
            <person name="Klenk H.-P."/>
            <person name="Eisen J.A."/>
        </authorList>
    </citation>
    <scope>NUCLEOTIDE SEQUENCE [LARGE SCALE GENOMIC DNA]</scope>
    <source>
        <strain>DSM 19672</strain>
    </source>
</reference>
<dbReference type="PANTHER" id="PTHR33219:SF14">
    <property type="entry name" value="PROTEIN COFACTOR ASSEMBLY OF COMPLEX C SUBUNIT B CCB3, CHLOROPLASTIC-RELATED"/>
    <property type="match status" value="1"/>
</dbReference>
<dbReference type="Pfam" id="PF02325">
    <property type="entry name" value="CCB3_YggT"/>
    <property type="match status" value="1"/>
</dbReference>
<evidence type="ECO:0000313" key="4">
    <source>
        <dbReference type="Proteomes" id="UP000007039"/>
    </source>
</evidence>
<dbReference type="RefSeq" id="WP_013451220.1">
    <property type="nucleotide sequence ID" value="NC_014758.1"/>
</dbReference>
<keyword evidence="4" id="KW-1185">Reference proteome</keyword>
<keyword evidence="2" id="KW-1133">Transmembrane helix</keyword>
<dbReference type="EMBL" id="CP002347">
    <property type="protein sequence ID" value="ADR19008.1"/>
    <property type="molecule type" value="Genomic_DNA"/>
</dbReference>
<evidence type="ECO:0000256" key="1">
    <source>
        <dbReference type="ARBA" id="ARBA00010894"/>
    </source>
</evidence>
<evidence type="ECO:0000313" key="3">
    <source>
        <dbReference type="EMBL" id="ADR19008.1"/>
    </source>
</evidence>
<dbReference type="STRING" id="768670.Calni_1097"/>
<dbReference type="Proteomes" id="UP000007039">
    <property type="component" value="Chromosome"/>
</dbReference>
<accession>E4TI92</accession>
<organism evidence="3 4">
    <name type="scientific">Calditerrivibrio nitroreducens (strain DSM 19672 / NBRC 101217 / Yu37-1)</name>
    <dbReference type="NCBI Taxonomy" id="768670"/>
    <lineage>
        <taxon>Bacteria</taxon>
        <taxon>Pseudomonadati</taxon>
        <taxon>Deferribacterota</taxon>
        <taxon>Deferribacteres</taxon>
        <taxon>Deferribacterales</taxon>
        <taxon>Calditerrivibrionaceae</taxon>
    </lineage>
</organism>
<gene>
    <name evidence="3" type="ordered locus">Calni_1097</name>
</gene>
<dbReference type="InterPro" id="IPR003425">
    <property type="entry name" value="CCB3/YggT"/>
</dbReference>
<feature type="transmembrane region" description="Helical" evidence="2">
    <location>
        <begin position="6"/>
        <end position="28"/>
    </location>
</feature>
<dbReference type="eggNOG" id="COG0762">
    <property type="taxonomic scope" value="Bacteria"/>
</dbReference>
<dbReference type="HOGENOM" id="CLU_1040841_0_0_0"/>
<evidence type="ECO:0000256" key="2">
    <source>
        <dbReference type="SAM" id="Phobius"/>
    </source>
</evidence>
<proteinExistence type="inferred from homology"/>
<name>E4TI92_CALNY</name>
<feature type="transmembrane region" description="Helical" evidence="2">
    <location>
        <begin position="99"/>
        <end position="122"/>
    </location>
</feature>
<evidence type="ECO:0008006" key="5">
    <source>
        <dbReference type="Google" id="ProtNLM"/>
    </source>
</evidence>
<feature type="transmembrane region" description="Helical" evidence="2">
    <location>
        <begin position="143"/>
        <end position="170"/>
    </location>
</feature>
<keyword evidence="2" id="KW-0812">Transmembrane</keyword>
<reference evidence="3 4" key="2">
    <citation type="journal article" date="2011" name="Stand. Genomic Sci.">
        <title>Complete genome sequence of Calditerrivibrio nitroreducens type strain (Yu37-1).</title>
        <authorList>
            <person name="Pitluck S."/>
            <person name="Sikorski J."/>
            <person name="Zeytun A."/>
            <person name="Lapidus A."/>
            <person name="Nolan M."/>
            <person name="Lucas S."/>
            <person name="Hammon N."/>
            <person name="Deshpande S."/>
            <person name="Cheng J.F."/>
            <person name="Tapia R."/>
            <person name="Han C."/>
            <person name="Goodwin L."/>
            <person name="Liolios K."/>
            <person name="Pagani I."/>
            <person name="Ivanova N."/>
            <person name="Mavromatis K."/>
            <person name="Pati A."/>
            <person name="Chen A."/>
            <person name="Palaniappan K."/>
            <person name="Hauser L."/>
            <person name="Chang Y.J."/>
            <person name="Jeffries C.D."/>
            <person name="Detter J.C."/>
            <person name="Brambilla E."/>
            <person name="Djao O.D."/>
            <person name="Rohde M."/>
            <person name="Spring S."/>
            <person name="Goker M."/>
            <person name="Woyke T."/>
            <person name="Bristow J."/>
            <person name="Eisen J.A."/>
            <person name="Markowitz V."/>
            <person name="Hugenholtz P."/>
            <person name="Kyrpides N.C."/>
            <person name="Klenk H.P."/>
            <person name="Land M."/>
        </authorList>
    </citation>
    <scope>NUCLEOTIDE SEQUENCE [LARGE SCALE GENOMIC DNA]</scope>
    <source>
        <strain evidence="4">DSM 19672 / NBRC 101217 / Yu37-1</strain>
    </source>
</reference>